<feature type="signal peptide" evidence="3">
    <location>
        <begin position="1"/>
        <end position="34"/>
    </location>
</feature>
<evidence type="ECO:0000256" key="3">
    <source>
        <dbReference type="SAM" id="SignalP"/>
    </source>
</evidence>
<accession>A0A022QNK0</accession>
<dbReference type="Gene3D" id="1.25.40.10">
    <property type="entry name" value="Tetratricopeptide repeat domain"/>
    <property type="match status" value="2"/>
</dbReference>
<name>A0A022QNK0_ERYGU</name>
<feature type="repeat" description="PPR" evidence="2">
    <location>
        <begin position="55"/>
        <end position="85"/>
    </location>
</feature>
<evidence type="ECO:0000256" key="1">
    <source>
        <dbReference type="ARBA" id="ARBA00022737"/>
    </source>
</evidence>
<keyword evidence="5" id="KW-1185">Reference proteome</keyword>
<dbReference type="InterPro" id="IPR011990">
    <property type="entry name" value="TPR-like_helical_dom_sf"/>
</dbReference>
<evidence type="ECO:0000313" key="4">
    <source>
        <dbReference type="EMBL" id="EYU29501.1"/>
    </source>
</evidence>
<dbReference type="Pfam" id="PF01535">
    <property type="entry name" value="PPR"/>
    <property type="match status" value="1"/>
</dbReference>
<dbReference type="PROSITE" id="PS51375">
    <property type="entry name" value="PPR"/>
    <property type="match status" value="3"/>
</dbReference>
<dbReference type="PANTHER" id="PTHR45613:SF459">
    <property type="entry name" value="OS10G0497300 PROTEIN"/>
    <property type="match status" value="1"/>
</dbReference>
<proteinExistence type="predicted"/>
<dbReference type="AlphaFoldDB" id="A0A022QNK0"/>
<dbReference type="Proteomes" id="UP000030748">
    <property type="component" value="Unassembled WGS sequence"/>
</dbReference>
<dbReference type="NCBIfam" id="TIGR00756">
    <property type="entry name" value="PPR"/>
    <property type="match status" value="3"/>
</dbReference>
<dbReference type="InterPro" id="IPR002885">
    <property type="entry name" value="PPR_rpt"/>
</dbReference>
<keyword evidence="1" id="KW-0677">Repeat</keyword>
<dbReference type="EMBL" id="KI631216">
    <property type="protein sequence ID" value="EYU29501.1"/>
    <property type="molecule type" value="Genomic_DNA"/>
</dbReference>
<dbReference type="PANTHER" id="PTHR45613">
    <property type="entry name" value="PENTATRICOPEPTIDE REPEAT-CONTAINING PROTEIN"/>
    <property type="match status" value="1"/>
</dbReference>
<feature type="repeat" description="PPR" evidence="2">
    <location>
        <begin position="104"/>
        <end position="138"/>
    </location>
</feature>
<dbReference type="eggNOG" id="KOG4197">
    <property type="taxonomic scope" value="Eukaryota"/>
</dbReference>
<keyword evidence="3" id="KW-0732">Signal</keyword>
<evidence type="ECO:0008006" key="6">
    <source>
        <dbReference type="Google" id="ProtNLM"/>
    </source>
</evidence>
<dbReference type="Pfam" id="PF13041">
    <property type="entry name" value="PPR_2"/>
    <property type="match status" value="2"/>
</dbReference>
<organism evidence="4 5">
    <name type="scientific">Erythranthe guttata</name>
    <name type="common">Yellow monkey flower</name>
    <name type="synonym">Mimulus guttatus</name>
    <dbReference type="NCBI Taxonomy" id="4155"/>
    <lineage>
        <taxon>Eukaryota</taxon>
        <taxon>Viridiplantae</taxon>
        <taxon>Streptophyta</taxon>
        <taxon>Embryophyta</taxon>
        <taxon>Tracheophyta</taxon>
        <taxon>Spermatophyta</taxon>
        <taxon>Magnoliopsida</taxon>
        <taxon>eudicotyledons</taxon>
        <taxon>Gunneridae</taxon>
        <taxon>Pentapetalae</taxon>
        <taxon>asterids</taxon>
        <taxon>lamiids</taxon>
        <taxon>Lamiales</taxon>
        <taxon>Phrymaceae</taxon>
        <taxon>Erythranthe</taxon>
    </lineage>
</organism>
<feature type="repeat" description="PPR" evidence="2">
    <location>
        <begin position="20"/>
        <end position="54"/>
    </location>
</feature>
<sequence>MTVINRLCKNGHVHAARDLLWLMLSILLDSLCKTHMIAEAFSFLRAMEDKGVSPNTITYRILINGLCKDGKLKHAKNLLNGLLSKDEANDLLVKIESCSECAPDSMAYNNIIHGLLKMKEIYKAMSFLEEMYKRGFSGDSQPMQLLRPC</sequence>
<feature type="chain" id="PRO_5001504444" description="Pentacotripeptide-repeat region of PRORP domain-containing protein" evidence="3">
    <location>
        <begin position="35"/>
        <end position="149"/>
    </location>
</feature>
<evidence type="ECO:0000313" key="5">
    <source>
        <dbReference type="Proteomes" id="UP000030748"/>
    </source>
</evidence>
<gene>
    <name evidence="4" type="ORF">MIMGU_mgv11b021218mg</name>
</gene>
<reference evidence="4 5" key="1">
    <citation type="journal article" date="2013" name="Proc. Natl. Acad. Sci. U.S.A.">
        <title>Fine-scale variation in meiotic recombination in Mimulus inferred from population shotgun sequencing.</title>
        <authorList>
            <person name="Hellsten U."/>
            <person name="Wright K.M."/>
            <person name="Jenkins J."/>
            <person name="Shu S."/>
            <person name="Yuan Y."/>
            <person name="Wessler S.R."/>
            <person name="Schmutz J."/>
            <person name="Willis J.H."/>
            <person name="Rokhsar D.S."/>
        </authorList>
    </citation>
    <scope>NUCLEOTIDE SEQUENCE [LARGE SCALE GENOMIC DNA]</scope>
    <source>
        <strain evidence="5">cv. DUN x IM62</strain>
    </source>
</reference>
<evidence type="ECO:0000256" key="2">
    <source>
        <dbReference type="PROSITE-ProRule" id="PRU00708"/>
    </source>
</evidence>
<protein>
    <recommendedName>
        <fullName evidence="6">Pentacotripeptide-repeat region of PRORP domain-containing protein</fullName>
    </recommendedName>
</protein>
<dbReference type="PhylomeDB" id="A0A022QNK0"/>